<dbReference type="Proteomes" id="UP000266861">
    <property type="component" value="Unassembled WGS sequence"/>
</dbReference>
<evidence type="ECO:0000313" key="1">
    <source>
        <dbReference type="EMBL" id="RHZ60326.1"/>
    </source>
</evidence>
<gene>
    <name evidence="1" type="ORF">Glove_355g63</name>
</gene>
<reference evidence="1 2" key="1">
    <citation type="submission" date="2018-08" db="EMBL/GenBank/DDBJ databases">
        <title>Genome and evolution of the arbuscular mycorrhizal fungus Diversispora epigaea (formerly Glomus versiforme) and its bacterial endosymbionts.</title>
        <authorList>
            <person name="Sun X."/>
            <person name="Fei Z."/>
            <person name="Harrison M."/>
        </authorList>
    </citation>
    <scope>NUCLEOTIDE SEQUENCE [LARGE SCALE GENOMIC DNA]</scope>
    <source>
        <strain evidence="1 2">IT104</strain>
    </source>
</reference>
<dbReference type="AlphaFoldDB" id="A0A397HFG0"/>
<name>A0A397HFG0_9GLOM</name>
<protein>
    <submittedName>
        <fullName evidence="1">Uncharacterized protein</fullName>
    </submittedName>
</protein>
<organism evidence="1 2">
    <name type="scientific">Diversispora epigaea</name>
    <dbReference type="NCBI Taxonomy" id="1348612"/>
    <lineage>
        <taxon>Eukaryota</taxon>
        <taxon>Fungi</taxon>
        <taxon>Fungi incertae sedis</taxon>
        <taxon>Mucoromycota</taxon>
        <taxon>Glomeromycotina</taxon>
        <taxon>Glomeromycetes</taxon>
        <taxon>Diversisporales</taxon>
        <taxon>Diversisporaceae</taxon>
        <taxon>Diversispora</taxon>
    </lineage>
</organism>
<dbReference type="EMBL" id="PQFF01000324">
    <property type="protein sequence ID" value="RHZ60326.1"/>
    <property type="molecule type" value="Genomic_DNA"/>
</dbReference>
<accession>A0A397HFG0</accession>
<comment type="caution">
    <text evidence="1">The sequence shown here is derived from an EMBL/GenBank/DDBJ whole genome shotgun (WGS) entry which is preliminary data.</text>
</comment>
<evidence type="ECO:0000313" key="2">
    <source>
        <dbReference type="Proteomes" id="UP000266861"/>
    </source>
</evidence>
<proteinExistence type="predicted"/>
<keyword evidence="2" id="KW-1185">Reference proteome</keyword>
<sequence length="232" mass="27257">MVRKNSGLCSIQNCNSQGPRFRQFTPLAHKKTQKNGNYKYYTYLRIGQQLCHTHYMRIVEADHNEKLKSQEPKNYSFVEQVTMLTKVLYKQRGNIELDPTRFQQMIIKAEPCLQGFFDKLMKALIPDRRSMYNKIEAQKTIVTLCYIMAGLRNKFANDLKLEIGLYLSSSGATRTAIDTMNSIGLSACYTTVNNFKRKLANEHPLKIRDFFKEQHNYLYIYNLDDYHDIHEK</sequence>
<dbReference type="OrthoDB" id="2440720at2759"/>